<protein>
    <submittedName>
        <fullName evidence="2">Uncharacterized protein</fullName>
    </submittedName>
</protein>
<evidence type="ECO:0000256" key="1">
    <source>
        <dbReference type="SAM" id="MobiDB-lite"/>
    </source>
</evidence>
<dbReference type="Proteomes" id="UP000335636">
    <property type="component" value="Unassembled WGS sequence"/>
</dbReference>
<evidence type="ECO:0000313" key="3">
    <source>
        <dbReference type="Proteomes" id="UP000335636"/>
    </source>
</evidence>
<proteinExistence type="predicted"/>
<comment type="caution">
    <text evidence="2">The sequence shown here is derived from an EMBL/GenBank/DDBJ whole genome shotgun (WGS) entry which is preliminary data.</text>
</comment>
<evidence type="ECO:0000313" key="2">
    <source>
        <dbReference type="EMBL" id="VTJ51353.1"/>
    </source>
</evidence>
<feature type="region of interest" description="Disordered" evidence="1">
    <location>
        <begin position="1"/>
        <end position="61"/>
    </location>
</feature>
<dbReference type="AlphaFoldDB" id="A0A5E4A246"/>
<feature type="compositionally biased region" description="Basic and acidic residues" evidence="1">
    <location>
        <begin position="18"/>
        <end position="27"/>
    </location>
</feature>
<feature type="compositionally biased region" description="Polar residues" evidence="1">
    <location>
        <begin position="34"/>
        <end position="44"/>
    </location>
</feature>
<sequence length="108" mass="11960">MQTPAVRSQPRLLCGHGESPRAVDRQPGRLSQAGPDSQGPQSWTAELRKEPTVGQQPWPVPESSTQFLLITPRTLDSLTEGSKLEFCQNLSLSPAVYRPGYWRLSPGY</sequence>
<name>A0A5E4A246_MARMO</name>
<dbReference type="EMBL" id="CABDUW010000003">
    <property type="protein sequence ID" value="VTJ51353.1"/>
    <property type="molecule type" value="Genomic_DNA"/>
</dbReference>
<organism evidence="2 3">
    <name type="scientific">Marmota monax</name>
    <name type="common">Woodchuck</name>
    <dbReference type="NCBI Taxonomy" id="9995"/>
    <lineage>
        <taxon>Eukaryota</taxon>
        <taxon>Metazoa</taxon>
        <taxon>Chordata</taxon>
        <taxon>Craniata</taxon>
        <taxon>Vertebrata</taxon>
        <taxon>Euteleostomi</taxon>
        <taxon>Mammalia</taxon>
        <taxon>Eutheria</taxon>
        <taxon>Euarchontoglires</taxon>
        <taxon>Glires</taxon>
        <taxon>Rodentia</taxon>
        <taxon>Sciuromorpha</taxon>
        <taxon>Sciuridae</taxon>
        <taxon>Xerinae</taxon>
        <taxon>Marmotini</taxon>
        <taxon>Marmota</taxon>
    </lineage>
</organism>
<keyword evidence="3" id="KW-1185">Reference proteome</keyword>
<reference evidence="2" key="1">
    <citation type="submission" date="2019-04" db="EMBL/GenBank/DDBJ databases">
        <authorList>
            <person name="Alioto T."/>
            <person name="Alioto T."/>
        </authorList>
    </citation>
    <scope>NUCLEOTIDE SEQUENCE [LARGE SCALE GENOMIC DNA]</scope>
</reference>
<gene>
    <name evidence="2" type="ORF">MONAX_5E035222</name>
</gene>
<accession>A0A5E4A246</accession>